<evidence type="ECO:0000313" key="1">
    <source>
        <dbReference type="EMBL" id="KAJ6793369.1"/>
    </source>
</evidence>
<reference evidence="1" key="1">
    <citation type="journal article" date="2023" name="GigaByte">
        <title>Genome assembly of the bearded iris, Iris pallida Lam.</title>
        <authorList>
            <person name="Bruccoleri R.E."/>
            <person name="Oakeley E.J."/>
            <person name="Faust A.M.E."/>
            <person name="Altorfer M."/>
            <person name="Dessus-Babus S."/>
            <person name="Burckhardt D."/>
            <person name="Oertli M."/>
            <person name="Naumann U."/>
            <person name="Petersen F."/>
            <person name="Wong J."/>
        </authorList>
    </citation>
    <scope>NUCLEOTIDE SEQUENCE</scope>
    <source>
        <strain evidence="1">GSM-AAB239-AS_SAM_17_03QT</strain>
    </source>
</reference>
<dbReference type="AlphaFoldDB" id="A0AAX6DNU6"/>
<proteinExistence type="predicted"/>
<name>A0AAX6DNU6_IRIPA</name>
<evidence type="ECO:0000313" key="2">
    <source>
        <dbReference type="Proteomes" id="UP001140949"/>
    </source>
</evidence>
<keyword evidence="2" id="KW-1185">Reference proteome</keyword>
<dbReference type="EMBL" id="JANAVB010043019">
    <property type="protein sequence ID" value="KAJ6793369.1"/>
    <property type="molecule type" value="Genomic_DNA"/>
</dbReference>
<gene>
    <name evidence="1" type="ORF">M6B38_236720</name>
</gene>
<accession>A0AAX6DNU6</accession>
<reference evidence="1" key="2">
    <citation type="submission" date="2023-04" db="EMBL/GenBank/DDBJ databases">
        <authorList>
            <person name="Bruccoleri R.E."/>
            <person name="Oakeley E.J."/>
            <person name="Faust A.-M."/>
            <person name="Dessus-Babus S."/>
            <person name="Altorfer M."/>
            <person name="Burckhardt D."/>
            <person name="Oertli M."/>
            <person name="Naumann U."/>
            <person name="Petersen F."/>
            <person name="Wong J."/>
        </authorList>
    </citation>
    <scope>NUCLEOTIDE SEQUENCE</scope>
    <source>
        <strain evidence="1">GSM-AAB239-AS_SAM_17_03QT</strain>
        <tissue evidence="1">Leaf</tissue>
    </source>
</reference>
<comment type="caution">
    <text evidence="1">The sequence shown here is derived from an EMBL/GenBank/DDBJ whole genome shotgun (WGS) entry which is preliminary data.</text>
</comment>
<dbReference type="Proteomes" id="UP001140949">
    <property type="component" value="Unassembled WGS sequence"/>
</dbReference>
<protein>
    <submittedName>
        <fullName evidence="1">Uncharacterized protein</fullName>
    </submittedName>
</protein>
<organism evidence="1 2">
    <name type="scientific">Iris pallida</name>
    <name type="common">Sweet iris</name>
    <dbReference type="NCBI Taxonomy" id="29817"/>
    <lineage>
        <taxon>Eukaryota</taxon>
        <taxon>Viridiplantae</taxon>
        <taxon>Streptophyta</taxon>
        <taxon>Embryophyta</taxon>
        <taxon>Tracheophyta</taxon>
        <taxon>Spermatophyta</taxon>
        <taxon>Magnoliopsida</taxon>
        <taxon>Liliopsida</taxon>
        <taxon>Asparagales</taxon>
        <taxon>Iridaceae</taxon>
        <taxon>Iridoideae</taxon>
        <taxon>Irideae</taxon>
        <taxon>Iris</taxon>
    </lineage>
</organism>
<sequence length="74" mass="8683">MTTAWRPFSGNDDVEINFSTTSRQFFFLTTDRDNILVIEHTKSSSNRRAQRERVRHLEGLTALWIRSISQELVV</sequence>